<gene>
    <name evidence="3" type="ORF">BIN_B_05314</name>
</gene>
<organism evidence="3">
    <name type="scientific">Mycobacterium riyadhense</name>
    <dbReference type="NCBI Taxonomy" id="486698"/>
    <lineage>
        <taxon>Bacteria</taxon>
        <taxon>Bacillati</taxon>
        <taxon>Actinomycetota</taxon>
        <taxon>Actinomycetes</taxon>
        <taxon>Mycobacteriales</taxon>
        <taxon>Mycobacteriaceae</taxon>
        <taxon>Mycobacterium</taxon>
    </lineage>
</organism>
<feature type="domain" description="Rieske-like [2Fe-2S]" evidence="2">
    <location>
        <begin position="1"/>
        <end position="48"/>
    </location>
</feature>
<dbReference type="EMBL" id="LR589178">
    <property type="protein sequence ID" value="VTP03932.1"/>
    <property type="molecule type" value="Genomic_DNA"/>
</dbReference>
<evidence type="ECO:0000259" key="2">
    <source>
        <dbReference type="Pfam" id="PF13806"/>
    </source>
</evidence>
<proteinExistence type="predicted"/>
<protein>
    <recommendedName>
        <fullName evidence="2">Rieske-like [2Fe-2S] domain-containing protein</fullName>
    </recommendedName>
</protein>
<accession>A0A653F4L8</accession>
<name>A0A653F4L8_9MYCO</name>
<keyword evidence="1" id="KW-0560">Oxidoreductase</keyword>
<sequence>MSHASIDHRHGEPTVAAPLLKQVFSVRDGRLDDQSRSLIVDSVRVGNGIGEID</sequence>
<dbReference type="GO" id="GO:0008942">
    <property type="term" value="F:nitrite reductase [NAD(P)H] activity"/>
    <property type="evidence" value="ECO:0007669"/>
    <property type="project" value="InterPro"/>
</dbReference>
<dbReference type="Pfam" id="PF13806">
    <property type="entry name" value="Rieske_2"/>
    <property type="match status" value="1"/>
</dbReference>
<dbReference type="InterPro" id="IPR012748">
    <property type="entry name" value="Rieske-like_NirD"/>
</dbReference>
<evidence type="ECO:0000313" key="3">
    <source>
        <dbReference type="EMBL" id="VTP03932.1"/>
    </source>
</evidence>
<dbReference type="AlphaFoldDB" id="A0A653F4L8"/>
<evidence type="ECO:0000256" key="1">
    <source>
        <dbReference type="ARBA" id="ARBA00023002"/>
    </source>
</evidence>
<dbReference type="PROSITE" id="PS51300">
    <property type="entry name" value="NIRD"/>
    <property type="match status" value="1"/>
</dbReference>
<reference evidence="3" key="1">
    <citation type="submission" date="2019-05" db="EMBL/GenBank/DDBJ databases">
        <authorList>
            <person name="Naeem R."/>
            <person name="Antony C."/>
            <person name="Guan Q."/>
        </authorList>
    </citation>
    <scope>NUCLEOTIDE SEQUENCE</scope>
    <source>
        <strain evidence="3">2</strain>
    </source>
</reference>